<evidence type="ECO:0000256" key="4">
    <source>
        <dbReference type="ARBA" id="ARBA00022842"/>
    </source>
</evidence>
<sequence>MKEHRAKDKAFAPIDLMGAKKTGLRTQFAALCYRLRKGKPEVLLVTSRRTKRWIIPKGWPQDGMLPAQSAAIEALEEAGVEGKLSNESLGIYSYTKHHVSGRAIPCVGIVYSLKVKTIHDRYREIGQRKRKWFSLADAARRVSEPELAHIIRSFNPKQARKS</sequence>
<dbReference type="PANTHER" id="PTHR12629:SF0">
    <property type="entry name" value="DIPHOSPHOINOSITOL-POLYPHOSPHATE DIPHOSPHATASE"/>
    <property type="match status" value="1"/>
</dbReference>
<dbReference type="PANTHER" id="PTHR12629">
    <property type="entry name" value="DIPHOSPHOINOSITOL POLYPHOSPHATE PHOSPHOHYDROLASE"/>
    <property type="match status" value="1"/>
</dbReference>
<dbReference type="CDD" id="cd04666">
    <property type="entry name" value="NUDIX_DIPP2_like_Nudt4"/>
    <property type="match status" value="1"/>
</dbReference>
<evidence type="ECO:0000313" key="6">
    <source>
        <dbReference type="EMBL" id="OJI92624.1"/>
    </source>
</evidence>
<keyword evidence="4" id="KW-0460">Magnesium</keyword>
<dbReference type="Gene3D" id="3.90.79.10">
    <property type="entry name" value="Nucleoside Triphosphate Pyrophosphohydrolase"/>
    <property type="match status" value="1"/>
</dbReference>
<evidence type="ECO:0000259" key="5">
    <source>
        <dbReference type="PROSITE" id="PS51462"/>
    </source>
</evidence>
<comment type="caution">
    <text evidence="6">The sequence shown here is derived from an EMBL/GenBank/DDBJ whole genome shotgun (WGS) entry which is preliminary data.</text>
</comment>
<feature type="domain" description="Nudix hydrolase" evidence="5">
    <location>
        <begin position="25"/>
        <end position="155"/>
    </location>
</feature>
<evidence type="ECO:0000256" key="1">
    <source>
        <dbReference type="ARBA" id="ARBA00001946"/>
    </source>
</evidence>
<dbReference type="Proteomes" id="UP000184514">
    <property type="component" value="Unassembled WGS sequence"/>
</dbReference>
<dbReference type="RefSeq" id="WP_072631624.1">
    <property type="nucleotide sequence ID" value="NZ_JABBAN010000283.1"/>
</dbReference>
<dbReference type="InterPro" id="IPR015797">
    <property type="entry name" value="NUDIX_hydrolase-like_dom_sf"/>
</dbReference>
<dbReference type="STRING" id="696762.PFRI_31090"/>
<dbReference type="GO" id="GO:0034432">
    <property type="term" value="F:bis(5'-adenosyl)-pentaphosphatase activity"/>
    <property type="evidence" value="ECO:0007669"/>
    <property type="project" value="TreeGrafter"/>
</dbReference>
<name>A0A1L9NU09_9RHOB</name>
<evidence type="ECO:0000313" key="7">
    <source>
        <dbReference type="Proteomes" id="UP000184514"/>
    </source>
</evidence>
<dbReference type="InterPro" id="IPR000086">
    <property type="entry name" value="NUDIX_hydrolase_dom"/>
</dbReference>
<proteinExistence type="predicted"/>
<dbReference type="GO" id="GO:0000298">
    <property type="term" value="F:endopolyphosphatase activity"/>
    <property type="evidence" value="ECO:0007669"/>
    <property type="project" value="TreeGrafter"/>
</dbReference>
<dbReference type="AlphaFoldDB" id="A0A1L9NU09"/>
<dbReference type="GO" id="GO:0034431">
    <property type="term" value="F:bis(5'-adenosyl)-hexaphosphatase activity"/>
    <property type="evidence" value="ECO:0007669"/>
    <property type="project" value="TreeGrafter"/>
</dbReference>
<reference evidence="6 7" key="1">
    <citation type="submission" date="2016-10" db="EMBL/GenBank/DDBJ databases">
        <title>Genome sequence of Planktotalea frisia SH6-1.</title>
        <authorList>
            <person name="Poehlein A."/>
            <person name="Bakenhus I."/>
            <person name="Voget S."/>
            <person name="Brinkhoff T."/>
            <person name="Simon M."/>
        </authorList>
    </citation>
    <scope>NUCLEOTIDE SEQUENCE [LARGE SCALE GENOMIC DNA]</scope>
    <source>
        <strain evidence="6 7">SH6-1</strain>
    </source>
</reference>
<dbReference type="SUPFAM" id="SSF55811">
    <property type="entry name" value="Nudix"/>
    <property type="match status" value="1"/>
</dbReference>
<dbReference type="GO" id="GO:1901907">
    <property type="term" value="P:diadenosine pentaphosphate catabolic process"/>
    <property type="evidence" value="ECO:0007669"/>
    <property type="project" value="TreeGrafter"/>
</dbReference>
<dbReference type="GO" id="GO:1901909">
    <property type="term" value="P:diadenosine hexaphosphate catabolic process"/>
    <property type="evidence" value="ECO:0007669"/>
    <property type="project" value="TreeGrafter"/>
</dbReference>
<organism evidence="6 7">
    <name type="scientific">Planktotalea frisia</name>
    <dbReference type="NCBI Taxonomy" id="696762"/>
    <lineage>
        <taxon>Bacteria</taxon>
        <taxon>Pseudomonadati</taxon>
        <taxon>Pseudomonadota</taxon>
        <taxon>Alphaproteobacteria</taxon>
        <taxon>Rhodobacterales</taxon>
        <taxon>Paracoccaceae</taxon>
        <taxon>Planktotalea</taxon>
    </lineage>
</organism>
<dbReference type="OrthoDB" id="7066910at2"/>
<keyword evidence="7" id="KW-1185">Reference proteome</keyword>
<keyword evidence="2" id="KW-0479">Metal-binding</keyword>
<evidence type="ECO:0000256" key="3">
    <source>
        <dbReference type="ARBA" id="ARBA00022801"/>
    </source>
</evidence>
<gene>
    <name evidence="6" type="ORF">PFRI_31090</name>
</gene>
<dbReference type="GO" id="GO:0008486">
    <property type="term" value="F:diphosphoinositol-polyphosphate diphosphatase activity"/>
    <property type="evidence" value="ECO:0007669"/>
    <property type="project" value="TreeGrafter"/>
</dbReference>
<dbReference type="PROSITE" id="PS51462">
    <property type="entry name" value="NUDIX"/>
    <property type="match status" value="1"/>
</dbReference>
<dbReference type="GO" id="GO:1901911">
    <property type="term" value="P:adenosine 5'-(hexahydrogen pentaphosphate) catabolic process"/>
    <property type="evidence" value="ECO:0007669"/>
    <property type="project" value="TreeGrafter"/>
</dbReference>
<dbReference type="GO" id="GO:0071543">
    <property type="term" value="P:diphosphoinositol polyphosphate metabolic process"/>
    <property type="evidence" value="ECO:0007669"/>
    <property type="project" value="TreeGrafter"/>
</dbReference>
<dbReference type="InterPro" id="IPR047198">
    <property type="entry name" value="DDP-like_NUDIX"/>
</dbReference>
<dbReference type="EMBL" id="MLCB01000172">
    <property type="protein sequence ID" value="OJI92624.1"/>
    <property type="molecule type" value="Genomic_DNA"/>
</dbReference>
<comment type="cofactor">
    <cofactor evidence="1">
        <name>Mg(2+)</name>
        <dbReference type="ChEBI" id="CHEBI:18420"/>
    </cofactor>
</comment>
<dbReference type="Pfam" id="PF00293">
    <property type="entry name" value="NUDIX"/>
    <property type="match status" value="1"/>
</dbReference>
<protein>
    <submittedName>
        <fullName evidence="6">NUDIX domain protein</fullName>
    </submittedName>
</protein>
<dbReference type="GO" id="GO:0046872">
    <property type="term" value="F:metal ion binding"/>
    <property type="evidence" value="ECO:0007669"/>
    <property type="project" value="UniProtKB-KW"/>
</dbReference>
<evidence type="ECO:0000256" key="2">
    <source>
        <dbReference type="ARBA" id="ARBA00022723"/>
    </source>
</evidence>
<dbReference type="GO" id="GO:0005737">
    <property type="term" value="C:cytoplasm"/>
    <property type="evidence" value="ECO:0007669"/>
    <property type="project" value="TreeGrafter"/>
</dbReference>
<keyword evidence="3" id="KW-0378">Hydrolase</keyword>
<accession>A0A1L9NU09</accession>